<proteinExistence type="predicted"/>
<dbReference type="AlphaFoldDB" id="A0ABD2MAH6"/>
<sequence>MAINICDKKALVNQILAQADITVTTSGITELRAVAAHVKATEVEVDTMVTIRGDNIVVSAGSSTVPIRPILMPFIDLCRATASFRVKEQGQGCFNVTLRGSRTNGRCHADGAALEEGQKLGNQMYSENLLLAESLDNKRKIKVARLSAQYLVLMRAPNSLLSIRNIGVQLFPRQLDFFLDAYRKATARPYGYLLIDMHAASDPSLRLRTNIFKDEQQGEDEGTVVFIPKNGAA</sequence>
<accession>A0ABD2MAH6</accession>
<reference evidence="1 2" key="1">
    <citation type="submission" date="2024-10" db="EMBL/GenBank/DDBJ databases">
        <authorList>
            <person name="Kim D."/>
        </authorList>
    </citation>
    <scope>NUCLEOTIDE SEQUENCE [LARGE SCALE GENOMIC DNA]</scope>
    <source>
        <strain evidence="1">BH-2024</strain>
    </source>
</reference>
<gene>
    <name evidence="1" type="ORF">niasHT_009054</name>
</gene>
<name>A0ABD2MAH6_9BILA</name>
<comment type="caution">
    <text evidence="1">The sequence shown here is derived from an EMBL/GenBank/DDBJ whole genome shotgun (WGS) entry which is preliminary data.</text>
</comment>
<evidence type="ECO:0000313" key="2">
    <source>
        <dbReference type="Proteomes" id="UP001620626"/>
    </source>
</evidence>
<evidence type="ECO:0000313" key="1">
    <source>
        <dbReference type="EMBL" id="KAL3124506.1"/>
    </source>
</evidence>
<protein>
    <submittedName>
        <fullName evidence="1">Uncharacterized protein</fullName>
    </submittedName>
</protein>
<dbReference type="Proteomes" id="UP001620626">
    <property type="component" value="Unassembled WGS sequence"/>
</dbReference>
<keyword evidence="2" id="KW-1185">Reference proteome</keyword>
<organism evidence="1 2">
    <name type="scientific">Heterodera trifolii</name>
    <dbReference type="NCBI Taxonomy" id="157864"/>
    <lineage>
        <taxon>Eukaryota</taxon>
        <taxon>Metazoa</taxon>
        <taxon>Ecdysozoa</taxon>
        <taxon>Nematoda</taxon>
        <taxon>Chromadorea</taxon>
        <taxon>Rhabditida</taxon>
        <taxon>Tylenchina</taxon>
        <taxon>Tylenchomorpha</taxon>
        <taxon>Tylenchoidea</taxon>
        <taxon>Heteroderidae</taxon>
        <taxon>Heteroderinae</taxon>
        <taxon>Heterodera</taxon>
    </lineage>
</organism>
<dbReference type="EMBL" id="JBICBT010000070">
    <property type="protein sequence ID" value="KAL3124506.1"/>
    <property type="molecule type" value="Genomic_DNA"/>
</dbReference>